<keyword evidence="3" id="KW-1133">Transmembrane helix</keyword>
<feature type="compositionally biased region" description="Polar residues" evidence="2">
    <location>
        <begin position="23"/>
        <end position="39"/>
    </location>
</feature>
<accession>A0A2I2F7Y1</accession>
<keyword evidence="3" id="KW-0812">Transmembrane</keyword>
<dbReference type="EMBL" id="KZ559148">
    <property type="protein sequence ID" value="PLB36734.1"/>
    <property type="molecule type" value="Genomic_DNA"/>
</dbReference>
<organism evidence="4 5">
    <name type="scientific">Aspergillus candidus</name>
    <dbReference type="NCBI Taxonomy" id="41067"/>
    <lineage>
        <taxon>Eukaryota</taxon>
        <taxon>Fungi</taxon>
        <taxon>Dikarya</taxon>
        <taxon>Ascomycota</taxon>
        <taxon>Pezizomycotina</taxon>
        <taxon>Eurotiomycetes</taxon>
        <taxon>Eurotiomycetidae</taxon>
        <taxon>Eurotiales</taxon>
        <taxon>Aspergillaceae</taxon>
        <taxon>Aspergillus</taxon>
        <taxon>Aspergillus subgen. Circumdati</taxon>
    </lineage>
</organism>
<evidence type="ECO:0000313" key="4">
    <source>
        <dbReference type="EMBL" id="PLB36734.1"/>
    </source>
</evidence>
<dbReference type="AlphaFoldDB" id="A0A2I2F7Y1"/>
<evidence type="ECO:0000256" key="1">
    <source>
        <dbReference type="SAM" id="Coils"/>
    </source>
</evidence>
<sequence>MVFPAQQLSATSSLIHGPPPAGSQKTASSGPGTTVTSEFQPPIDRPAGNPAPQSTGEHRALFHNTHRPQHPREKQQSRYVLDTVSLDPHRLRPRHKHKHSKSRDGFLPRRMNQFASSAGARGLLPTWSGGREKDTEADNALLRPITRETTRSGWGSDSTAFGTGSRNNSLFDEIDNGRHIASVKRQDIQSMGDLEQVRDRRKQGEEYLRSALSLIGTLATDITRRLDYTYYNLLEKIAALNATVASFQELSNSTSTLFDDFERETTSLEHEIRRQFGELNEFQPQIQRIESLEERMRVGRVKAEALNAKLEEMRDEVHRWEEKEVEWQTRVSKRLRIIWGLVLSGVLAFMIACIIQIWPTAVSQGTDMSPLAEVLTNHSTPSLWHGQRQNIAKPVLSGEDSRQESDYLSLYPTRLASHQSSHQASVSNKAASSTDSDRSAETIDSSFSRVLDEL</sequence>
<evidence type="ECO:0000256" key="2">
    <source>
        <dbReference type="SAM" id="MobiDB-lite"/>
    </source>
</evidence>
<feature type="compositionally biased region" description="Polar residues" evidence="2">
    <location>
        <begin position="1"/>
        <end position="14"/>
    </location>
</feature>
<feature type="compositionally biased region" description="Basic residues" evidence="2">
    <location>
        <begin position="91"/>
        <end position="101"/>
    </location>
</feature>
<dbReference type="OrthoDB" id="5419542at2759"/>
<keyword evidence="3" id="KW-0472">Membrane</keyword>
<dbReference type="STRING" id="41067.A0A2I2F7Y1"/>
<evidence type="ECO:0000256" key="3">
    <source>
        <dbReference type="SAM" id="Phobius"/>
    </source>
</evidence>
<keyword evidence="1" id="KW-0175">Coiled coil</keyword>
<keyword evidence="5" id="KW-1185">Reference proteome</keyword>
<feature type="region of interest" description="Disordered" evidence="2">
    <location>
        <begin position="83"/>
        <end position="109"/>
    </location>
</feature>
<feature type="region of interest" description="Disordered" evidence="2">
    <location>
        <begin position="1"/>
        <end position="57"/>
    </location>
</feature>
<protein>
    <submittedName>
        <fullName evidence="4">Uncharacterized protein</fullName>
    </submittedName>
</protein>
<feature type="coiled-coil region" evidence="1">
    <location>
        <begin position="289"/>
        <end position="330"/>
    </location>
</feature>
<name>A0A2I2F7Y1_ASPCN</name>
<reference evidence="4 5" key="1">
    <citation type="submission" date="2017-12" db="EMBL/GenBank/DDBJ databases">
        <authorList>
            <consortium name="DOE Joint Genome Institute"/>
            <person name="Haridas S."/>
            <person name="Kjaerbolling I."/>
            <person name="Vesth T.C."/>
            <person name="Frisvad J.C."/>
            <person name="Nybo J.L."/>
            <person name="Theobald S."/>
            <person name="Kuo A."/>
            <person name="Bowyer P."/>
            <person name="Matsuda Y."/>
            <person name="Mondo S."/>
            <person name="Lyhne E.K."/>
            <person name="Kogle M.E."/>
            <person name="Clum A."/>
            <person name="Lipzen A."/>
            <person name="Salamov A."/>
            <person name="Ngan C.Y."/>
            <person name="Daum C."/>
            <person name="Chiniquy J."/>
            <person name="Barry K."/>
            <person name="LaButti K."/>
            <person name="Simmons B.A."/>
            <person name="Magnuson J.K."/>
            <person name="Mortensen U.H."/>
            <person name="Larsen T.O."/>
            <person name="Grigoriev I.V."/>
            <person name="Baker S.E."/>
            <person name="Andersen M.R."/>
            <person name="Nordberg H.P."/>
            <person name="Cantor M.N."/>
            <person name="Hua S.X."/>
        </authorList>
    </citation>
    <scope>NUCLEOTIDE SEQUENCE [LARGE SCALE GENOMIC DNA]</scope>
    <source>
        <strain evidence="4 5">CBS 102.13</strain>
    </source>
</reference>
<dbReference type="GeneID" id="36520295"/>
<feature type="transmembrane region" description="Helical" evidence="3">
    <location>
        <begin position="337"/>
        <end position="358"/>
    </location>
</feature>
<dbReference type="RefSeq" id="XP_024670746.1">
    <property type="nucleotide sequence ID" value="XM_024813135.1"/>
</dbReference>
<evidence type="ECO:0000313" key="5">
    <source>
        <dbReference type="Proteomes" id="UP000234585"/>
    </source>
</evidence>
<feature type="region of interest" description="Disordered" evidence="2">
    <location>
        <begin position="419"/>
        <end position="442"/>
    </location>
</feature>
<proteinExistence type="predicted"/>
<gene>
    <name evidence="4" type="ORF">BDW47DRAFT_108007</name>
</gene>
<dbReference type="Proteomes" id="UP000234585">
    <property type="component" value="Unassembled WGS sequence"/>
</dbReference>